<reference evidence="2 3" key="1">
    <citation type="submission" date="2023-02" db="EMBL/GenBank/DDBJ databases">
        <title>LHISI_Scaffold_Assembly.</title>
        <authorList>
            <person name="Stuart O.P."/>
            <person name="Cleave R."/>
            <person name="Magrath M.J.L."/>
            <person name="Mikheyev A.S."/>
        </authorList>
    </citation>
    <scope>NUCLEOTIDE SEQUENCE [LARGE SCALE GENOMIC DNA]</scope>
    <source>
        <strain evidence="2">Daus_M_001</strain>
        <tissue evidence="2">Leg muscle</tissue>
    </source>
</reference>
<organism evidence="2 3">
    <name type="scientific">Dryococelus australis</name>
    <dbReference type="NCBI Taxonomy" id="614101"/>
    <lineage>
        <taxon>Eukaryota</taxon>
        <taxon>Metazoa</taxon>
        <taxon>Ecdysozoa</taxon>
        <taxon>Arthropoda</taxon>
        <taxon>Hexapoda</taxon>
        <taxon>Insecta</taxon>
        <taxon>Pterygota</taxon>
        <taxon>Neoptera</taxon>
        <taxon>Polyneoptera</taxon>
        <taxon>Phasmatodea</taxon>
        <taxon>Verophasmatodea</taxon>
        <taxon>Anareolatae</taxon>
        <taxon>Phasmatidae</taxon>
        <taxon>Eurycanthinae</taxon>
        <taxon>Dryococelus</taxon>
    </lineage>
</organism>
<dbReference type="Proteomes" id="UP001159363">
    <property type="component" value="Chromosome X"/>
</dbReference>
<name>A0ABQ9HTZ6_9NEOP</name>
<gene>
    <name evidence="2" type="ORF">PR048_014080</name>
</gene>
<feature type="region of interest" description="Disordered" evidence="1">
    <location>
        <begin position="1"/>
        <end position="31"/>
    </location>
</feature>
<comment type="caution">
    <text evidence="2">The sequence shown here is derived from an EMBL/GenBank/DDBJ whole genome shotgun (WGS) entry which is preliminary data.</text>
</comment>
<evidence type="ECO:0000313" key="2">
    <source>
        <dbReference type="EMBL" id="KAJ8887862.1"/>
    </source>
</evidence>
<sequence length="100" mass="11048">MESDSDSNDCDISVSGSESLFSSISSEDADTEIDVGDARQWCEVNPTGQLPPSPPRFPFLSEAKNNFEINPMDKLVRGATPTGYTSNFFSWFLMASNERK</sequence>
<feature type="compositionally biased region" description="Low complexity" evidence="1">
    <location>
        <begin position="13"/>
        <end position="26"/>
    </location>
</feature>
<evidence type="ECO:0000313" key="3">
    <source>
        <dbReference type="Proteomes" id="UP001159363"/>
    </source>
</evidence>
<protein>
    <submittedName>
        <fullName evidence="2">Uncharacterized protein</fullName>
    </submittedName>
</protein>
<evidence type="ECO:0000256" key="1">
    <source>
        <dbReference type="SAM" id="MobiDB-lite"/>
    </source>
</evidence>
<keyword evidence="3" id="KW-1185">Reference proteome</keyword>
<proteinExistence type="predicted"/>
<dbReference type="EMBL" id="JARBHB010000004">
    <property type="protein sequence ID" value="KAJ8887862.1"/>
    <property type="molecule type" value="Genomic_DNA"/>
</dbReference>
<accession>A0ABQ9HTZ6</accession>